<proteinExistence type="predicted"/>
<feature type="coiled-coil region" evidence="1">
    <location>
        <begin position="653"/>
        <end position="687"/>
    </location>
</feature>
<dbReference type="Proteomes" id="UP001626550">
    <property type="component" value="Unassembled WGS sequence"/>
</dbReference>
<evidence type="ECO:0000313" key="2">
    <source>
        <dbReference type="EMBL" id="KAL3311760.1"/>
    </source>
</evidence>
<keyword evidence="3" id="KW-1185">Reference proteome</keyword>
<dbReference type="EMBL" id="JBJKFK010002029">
    <property type="protein sequence ID" value="KAL3311760.1"/>
    <property type="molecule type" value="Genomic_DNA"/>
</dbReference>
<dbReference type="SUPFAM" id="SSF46966">
    <property type="entry name" value="Spectrin repeat"/>
    <property type="match status" value="3"/>
</dbReference>
<name>A0ABD2PWD7_9PLAT</name>
<comment type="caution">
    <text evidence="2">The sequence shown here is derived from an EMBL/GenBank/DDBJ whole genome shotgun (WGS) entry which is preliminary data.</text>
</comment>
<reference evidence="2 3" key="1">
    <citation type="submission" date="2024-11" db="EMBL/GenBank/DDBJ databases">
        <title>Adaptive evolution of stress response genes in parasites aligns with host niche diversity.</title>
        <authorList>
            <person name="Hahn C."/>
            <person name="Resl P."/>
        </authorList>
    </citation>
    <scope>NUCLEOTIDE SEQUENCE [LARGE SCALE GENOMIC DNA]</scope>
    <source>
        <strain evidence="2">EGGRZ-B1_66</strain>
        <tissue evidence="2">Body</tissue>
    </source>
</reference>
<evidence type="ECO:0000313" key="3">
    <source>
        <dbReference type="Proteomes" id="UP001626550"/>
    </source>
</evidence>
<organism evidence="2 3">
    <name type="scientific">Cichlidogyrus casuarinus</name>
    <dbReference type="NCBI Taxonomy" id="1844966"/>
    <lineage>
        <taxon>Eukaryota</taxon>
        <taxon>Metazoa</taxon>
        <taxon>Spiralia</taxon>
        <taxon>Lophotrochozoa</taxon>
        <taxon>Platyhelminthes</taxon>
        <taxon>Monogenea</taxon>
        <taxon>Monopisthocotylea</taxon>
        <taxon>Dactylogyridea</taxon>
        <taxon>Ancyrocephalidae</taxon>
        <taxon>Cichlidogyrus</taxon>
    </lineage>
</organism>
<sequence>MPSLLFCAVREADKIRQQMTSVGSMYDQLRLKSYGRLVSLENAMPLAEKLACSRNLLRLQVERLSEEVRDLGQPNPMDMVRLEQAINSEAEEVSHEISNLWGKLQLLLPANCMWSQQLLPSSTCEPNCAVEQELQDYYDLKNTFNNLTQQHRSRKESLNALKNELEEQNSWLNTVLKRVDTSTSVVPASLEEMQSSPNHFYLASLPLSPQLLTKISDHFQQLKQTAGDRDRSIDRICTGLDDRLPKAMALASQFEEVMSELDSKLMDIELGVKGSPAGEQGDLSNQYQRVKELDESLSEMRLSLERSRQLVNSLIPVLAESESAKAQTQLSQMRKRFDNLRKRISSQLSDIQNDISQNDTLVRTRRREKSDRIHHLAIKSGPLSVYLYDDAPWPIRASECSFSFSSENELSQTSSVIFSEDDEPLCLDEFPLFALPKQIECSDFCLGWLSDFDTLLRSQMEDKLEMVENLLTRTREQASELGVLGDATDSQLRLGTLSEDCKMEQLAEYDSCIKEWIESLEHQLPTLDQFAEEISNFLTNSSQGIANISLLQGALRSRWEDIKSAHNKAREHFWPLIDTIQRDLDDEKEALYQISIGNLPPTLSGKSDISNYLQCLDDQKARMGEIDKQIQSADQVGQSIVGLLSAGDGLLMKEQMDQNLSDKRKQLEEIHRQSDQLKQALRAQKNATKDLMAKLDTFGTWLATKESDFLRLAPVSNEKNLLKQQVAEMDDWISEVMEAKESELSDLLSMGNKLQTGSDFGECSLPLDENCQANLDNLTRRYDNLINDAHLRRSRAQSNLLNLGEYSIALDTFNAWIDRMLKNIRSIKPFIGDAPKLEAQLVKMRVSSTC</sequence>
<keyword evidence="1" id="KW-0175">Coiled coil</keyword>
<evidence type="ECO:0000256" key="1">
    <source>
        <dbReference type="SAM" id="Coils"/>
    </source>
</evidence>
<dbReference type="Gene3D" id="1.20.58.60">
    <property type="match status" value="1"/>
</dbReference>
<protein>
    <submittedName>
        <fullName evidence="2">Microtubule-actin cross-linking factor 1, isoforms 1/2/3/5</fullName>
    </submittedName>
</protein>
<accession>A0ABD2PWD7</accession>
<gene>
    <name evidence="2" type="primary">MACF1_1</name>
    <name evidence="2" type="ORF">Ciccas_009654</name>
</gene>
<dbReference type="AlphaFoldDB" id="A0ABD2PWD7"/>